<dbReference type="AlphaFoldDB" id="A0A2P8D2U3"/>
<reference evidence="1 2" key="1">
    <citation type="submission" date="2018-03" db="EMBL/GenBank/DDBJ databases">
        <title>Genomic Encyclopedia of Type Strains, Phase III (KMG-III): the genomes of soil and plant-associated and newly described type strains.</title>
        <authorList>
            <person name="Whitman W."/>
        </authorList>
    </citation>
    <scope>NUCLEOTIDE SEQUENCE [LARGE SCALE GENOMIC DNA]</scope>
    <source>
        <strain evidence="1 2">CGMCC 1.12700</strain>
    </source>
</reference>
<keyword evidence="2" id="KW-1185">Reference proteome</keyword>
<protein>
    <submittedName>
        <fullName evidence="1">Uncharacterized protein</fullName>
    </submittedName>
</protein>
<evidence type="ECO:0000313" key="1">
    <source>
        <dbReference type="EMBL" id="PSK91547.1"/>
    </source>
</evidence>
<evidence type="ECO:0000313" key="2">
    <source>
        <dbReference type="Proteomes" id="UP000240572"/>
    </source>
</evidence>
<sequence length="148" mass="15552">MMKHIFLVILAITALHIRSKAQSLELINNRPCEAYFIVYGGCPGDPCSYSLTFIIPAHDKRIFPVVPLAIFGSVNPAMAPPVCGLFEWHGADIQNNGLDCCDGGGLTVGDGACALGPATNCVTPLCSSFCADWITVSTPPGSAQVIAN</sequence>
<dbReference type="EMBL" id="PYGD01000005">
    <property type="protein sequence ID" value="PSK91547.1"/>
    <property type="molecule type" value="Genomic_DNA"/>
</dbReference>
<name>A0A2P8D2U3_9BACT</name>
<dbReference type="RefSeq" id="WP_106523446.1">
    <property type="nucleotide sequence ID" value="NZ_PYGD01000005.1"/>
</dbReference>
<dbReference type="Proteomes" id="UP000240572">
    <property type="component" value="Unassembled WGS sequence"/>
</dbReference>
<accession>A0A2P8D2U3</accession>
<organism evidence="1 2">
    <name type="scientific">Taibaiella chishuiensis</name>
    <dbReference type="NCBI Taxonomy" id="1434707"/>
    <lineage>
        <taxon>Bacteria</taxon>
        <taxon>Pseudomonadati</taxon>
        <taxon>Bacteroidota</taxon>
        <taxon>Chitinophagia</taxon>
        <taxon>Chitinophagales</taxon>
        <taxon>Chitinophagaceae</taxon>
        <taxon>Taibaiella</taxon>
    </lineage>
</organism>
<comment type="caution">
    <text evidence="1">The sequence shown here is derived from an EMBL/GenBank/DDBJ whole genome shotgun (WGS) entry which is preliminary data.</text>
</comment>
<gene>
    <name evidence="1" type="ORF">B0I18_105130</name>
</gene>
<proteinExistence type="predicted"/>